<sequence>MSELQGNNIVSAKLIWGEEAEIISEVMMDKVPGLVVEDNESYLSLTVDGKDLEFDMNEIAEEMGHAYSVGKFLAVLTTYKGDIDVGDDSVSIRVFNPEKETV</sequence>
<name>A0A9E5JSI4_9GAMM</name>
<comment type="similarity">
    <text evidence="1">Belongs to the TmoD/XamoD family.</text>
</comment>
<keyword evidence="3" id="KW-1185">Reference proteome</keyword>
<dbReference type="AlphaFoldDB" id="A0A9E5JSI4"/>
<comment type="caution">
    <text evidence="2">The sequence shown here is derived from an EMBL/GenBank/DDBJ whole genome shotgun (WGS) entry which is preliminary data.</text>
</comment>
<dbReference type="Proteomes" id="UP000787472">
    <property type="component" value="Unassembled WGS sequence"/>
</dbReference>
<organism evidence="2 3">
    <name type="scientific">Pseudomaricurvus hydrocarbonicus</name>
    <dbReference type="NCBI Taxonomy" id="1470433"/>
    <lineage>
        <taxon>Bacteria</taxon>
        <taxon>Pseudomonadati</taxon>
        <taxon>Pseudomonadota</taxon>
        <taxon>Gammaproteobacteria</taxon>
        <taxon>Cellvibrionales</taxon>
        <taxon>Cellvibrionaceae</taxon>
        <taxon>Pseudomaricurvus</taxon>
    </lineage>
</organism>
<evidence type="ECO:0000313" key="2">
    <source>
        <dbReference type="EMBL" id="NHO64753.1"/>
    </source>
</evidence>
<evidence type="ECO:0000313" key="3">
    <source>
        <dbReference type="Proteomes" id="UP000787472"/>
    </source>
</evidence>
<dbReference type="InterPro" id="IPR003454">
    <property type="entry name" value="MOase_MmoB_DmpM"/>
</dbReference>
<accession>A0A9E5JSI4</accession>
<protein>
    <recommendedName>
        <fullName evidence="4">Monooxygenase</fullName>
    </recommendedName>
</protein>
<evidence type="ECO:0008006" key="4">
    <source>
        <dbReference type="Google" id="ProtNLM"/>
    </source>
</evidence>
<dbReference type="Pfam" id="PF02406">
    <property type="entry name" value="MmoB_DmpM"/>
    <property type="match status" value="1"/>
</dbReference>
<reference evidence="2" key="1">
    <citation type="submission" date="2020-03" db="EMBL/GenBank/DDBJ databases">
        <authorList>
            <person name="Guo F."/>
        </authorList>
    </citation>
    <scope>NUCLEOTIDE SEQUENCE</scope>
    <source>
        <strain evidence="2">JCM 30134</strain>
    </source>
</reference>
<dbReference type="GO" id="GO:0004497">
    <property type="term" value="F:monooxygenase activity"/>
    <property type="evidence" value="ECO:0007669"/>
    <property type="project" value="InterPro"/>
</dbReference>
<evidence type="ECO:0000256" key="1">
    <source>
        <dbReference type="ARBA" id="ARBA00006313"/>
    </source>
</evidence>
<dbReference type="SUPFAM" id="SSF56029">
    <property type="entry name" value="Monooxygenase (hydroxylase) regulatory protein"/>
    <property type="match status" value="1"/>
</dbReference>
<gene>
    <name evidence="2" type="ORF">G8770_04235</name>
</gene>
<dbReference type="EMBL" id="JAAONZ010000002">
    <property type="protein sequence ID" value="NHO64753.1"/>
    <property type="molecule type" value="Genomic_DNA"/>
</dbReference>
<dbReference type="InterPro" id="IPR036889">
    <property type="entry name" value="mOase_MmoB_DmpM_sf"/>
</dbReference>
<dbReference type="RefSeq" id="WP_167182106.1">
    <property type="nucleotide sequence ID" value="NZ_JAAONZ010000002.1"/>
</dbReference>
<proteinExistence type="inferred from homology"/>
<dbReference type="Gene3D" id="3.90.56.10">
    <property type="entry name" value="Monooxygenase component MmoB/DmpM"/>
    <property type="match status" value="1"/>
</dbReference>